<organism evidence="3 4">
    <name type="scientific">Candidatus Woesebacteria bacterium RIFOXYB1_FULL_38_16</name>
    <dbReference type="NCBI Taxonomy" id="1802538"/>
    <lineage>
        <taxon>Bacteria</taxon>
        <taxon>Candidatus Woeseibacteriota</taxon>
    </lineage>
</organism>
<dbReference type="InterPro" id="IPR035985">
    <property type="entry name" value="Ubiquitin-activating_enz"/>
</dbReference>
<dbReference type="EMBL" id="MGHY01000025">
    <property type="protein sequence ID" value="OGM78929.1"/>
    <property type="molecule type" value="Genomic_DNA"/>
</dbReference>
<name>A0A1F8CSX3_9BACT</name>
<evidence type="ECO:0000313" key="3">
    <source>
        <dbReference type="EMBL" id="OGM78929.1"/>
    </source>
</evidence>
<dbReference type="Gene3D" id="3.40.50.720">
    <property type="entry name" value="NAD(P)-binding Rossmann-like Domain"/>
    <property type="match status" value="1"/>
</dbReference>
<comment type="caution">
    <text evidence="3">The sequence shown here is derived from an EMBL/GenBank/DDBJ whole genome shotgun (WGS) entry which is preliminary data.</text>
</comment>
<keyword evidence="1" id="KW-0812">Transmembrane</keyword>
<protein>
    <recommendedName>
        <fullName evidence="2">THIF-type NAD/FAD binding fold domain-containing protein</fullName>
    </recommendedName>
</protein>
<reference evidence="3 4" key="1">
    <citation type="journal article" date="2016" name="Nat. Commun.">
        <title>Thousands of microbial genomes shed light on interconnected biogeochemical processes in an aquifer system.</title>
        <authorList>
            <person name="Anantharaman K."/>
            <person name="Brown C.T."/>
            <person name="Hug L.A."/>
            <person name="Sharon I."/>
            <person name="Castelle C.J."/>
            <person name="Probst A.J."/>
            <person name="Thomas B.C."/>
            <person name="Singh A."/>
            <person name="Wilkins M.J."/>
            <person name="Karaoz U."/>
            <person name="Brodie E.L."/>
            <person name="Williams K.H."/>
            <person name="Hubbard S.S."/>
            <person name="Banfield J.F."/>
        </authorList>
    </citation>
    <scope>NUCLEOTIDE SEQUENCE [LARGE SCALE GENOMIC DNA]</scope>
</reference>
<feature type="transmembrane region" description="Helical" evidence="1">
    <location>
        <begin position="12"/>
        <end position="31"/>
    </location>
</feature>
<feature type="domain" description="THIF-type NAD/FAD binding fold" evidence="2">
    <location>
        <begin position="10"/>
        <end position="153"/>
    </location>
</feature>
<proteinExistence type="predicted"/>
<evidence type="ECO:0000256" key="1">
    <source>
        <dbReference type="SAM" id="Phobius"/>
    </source>
</evidence>
<dbReference type="InterPro" id="IPR000594">
    <property type="entry name" value="ThiF_NAD_FAD-bd"/>
</dbReference>
<dbReference type="SUPFAM" id="SSF69572">
    <property type="entry name" value="Activating enzymes of the ubiquitin-like proteins"/>
    <property type="match status" value="1"/>
</dbReference>
<dbReference type="AlphaFoldDB" id="A0A1F8CSX3"/>
<dbReference type="Proteomes" id="UP000178999">
    <property type="component" value="Unassembled WGS sequence"/>
</dbReference>
<dbReference type="Pfam" id="PF00899">
    <property type="entry name" value="ThiF"/>
    <property type="match status" value="1"/>
</dbReference>
<evidence type="ECO:0000313" key="4">
    <source>
        <dbReference type="Proteomes" id="UP000178999"/>
    </source>
</evidence>
<sequence length="268" mass="30179">MDKNRRIPERIVVVGAGGNGSWLSFFLAQYMSYDPRFSDTELVIVDHDRFEEKNKSRQFFSRPGNKAESLVGTLKMRFGDRIKLVAEPRMVVDERVELNQDIEDNLGVFLIYPWELISVNSVVFLCVDKFYPRLAILQRASMTYRVCVINGGTGPFDWGVDIYIREKGRDVTRRPDIVHPELVGLANAELAEMLNQFNQPQTEGCTQRMETDAAGQTFVSNLSTATLMFQTFVAYLEGQLTVSSYEGGIMTKQGGLVGPGLRMILPGS</sequence>
<keyword evidence="1" id="KW-0472">Membrane</keyword>
<dbReference type="STRING" id="1802538.A2382_03485"/>
<keyword evidence="1" id="KW-1133">Transmembrane helix</keyword>
<accession>A0A1F8CSX3</accession>
<dbReference type="GO" id="GO:0008641">
    <property type="term" value="F:ubiquitin-like modifier activating enzyme activity"/>
    <property type="evidence" value="ECO:0007669"/>
    <property type="project" value="InterPro"/>
</dbReference>
<gene>
    <name evidence="3" type="ORF">A2382_03485</name>
</gene>
<evidence type="ECO:0000259" key="2">
    <source>
        <dbReference type="Pfam" id="PF00899"/>
    </source>
</evidence>